<evidence type="ECO:0000313" key="2">
    <source>
        <dbReference type="EMBL" id="KAK1120911.1"/>
    </source>
</evidence>
<comment type="caution">
    <text evidence="2">The sequence shown here is derived from an EMBL/GenBank/DDBJ whole genome shotgun (WGS) entry which is preliminary data.</text>
</comment>
<organism evidence="2 3">
    <name type="scientific">Melipona bicolor</name>
    <dbReference type="NCBI Taxonomy" id="60889"/>
    <lineage>
        <taxon>Eukaryota</taxon>
        <taxon>Metazoa</taxon>
        <taxon>Ecdysozoa</taxon>
        <taxon>Arthropoda</taxon>
        <taxon>Hexapoda</taxon>
        <taxon>Insecta</taxon>
        <taxon>Pterygota</taxon>
        <taxon>Neoptera</taxon>
        <taxon>Endopterygota</taxon>
        <taxon>Hymenoptera</taxon>
        <taxon>Apocrita</taxon>
        <taxon>Aculeata</taxon>
        <taxon>Apoidea</taxon>
        <taxon>Anthophila</taxon>
        <taxon>Apidae</taxon>
        <taxon>Melipona</taxon>
    </lineage>
</organism>
<evidence type="ECO:0000256" key="1">
    <source>
        <dbReference type="SAM" id="MobiDB-lite"/>
    </source>
</evidence>
<protein>
    <submittedName>
        <fullName evidence="2">Uncharacterized protein</fullName>
    </submittedName>
</protein>
<dbReference type="AlphaFoldDB" id="A0AA40FL59"/>
<dbReference type="EMBL" id="JAHYIQ010000028">
    <property type="protein sequence ID" value="KAK1120911.1"/>
    <property type="molecule type" value="Genomic_DNA"/>
</dbReference>
<name>A0AA40FL59_9HYME</name>
<sequence>MHKNSRLRIPTAGCGQVGLRASPLPTATTDLSLTTHDSRLTTYDLRLAIRLRGGQRVKDGADNAQSEMPRIEQMPNKVPSNKGNRMIASCCPSLWDSRSYASNRTAIIEKRQT</sequence>
<proteinExistence type="predicted"/>
<dbReference type="Proteomes" id="UP001177670">
    <property type="component" value="Unassembled WGS sequence"/>
</dbReference>
<keyword evidence="3" id="KW-1185">Reference proteome</keyword>
<accession>A0AA40FL59</accession>
<evidence type="ECO:0000313" key="3">
    <source>
        <dbReference type="Proteomes" id="UP001177670"/>
    </source>
</evidence>
<feature type="region of interest" description="Disordered" evidence="1">
    <location>
        <begin position="58"/>
        <end position="84"/>
    </location>
</feature>
<gene>
    <name evidence="2" type="ORF">K0M31_010695</name>
</gene>
<reference evidence="2" key="1">
    <citation type="submission" date="2021-10" db="EMBL/GenBank/DDBJ databases">
        <title>Melipona bicolor Genome sequencing and assembly.</title>
        <authorList>
            <person name="Araujo N.S."/>
            <person name="Arias M.C."/>
        </authorList>
    </citation>
    <scope>NUCLEOTIDE SEQUENCE</scope>
    <source>
        <strain evidence="2">USP_2M_L1-L4_2017</strain>
        <tissue evidence="2">Whole body</tissue>
    </source>
</reference>